<feature type="transmembrane region" description="Helical" evidence="1">
    <location>
        <begin position="405"/>
        <end position="422"/>
    </location>
</feature>
<dbReference type="InterPro" id="IPR045886">
    <property type="entry name" value="ThiF/MoeB/HesA"/>
</dbReference>
<keyword evidence="1" id="KW-0472">Membrane</keyword>
<keyword evidence="4" id="KW-1185">Reference proteome</keyword>
<dbReference type="SUPFAM" id="SSF69572">
    <property type="entry name" value="Activating enzymes of the ubiquitin-like proteins"/>
    <property type="match status" value="1"/>
</dbReference>
<protein>
    <submittedName>
        <fullName evidence="3">Molybdopterin/thiamine biosynthesis adenylyltransferase</fullName>
    </submittedName>
</protein>
<dbReference type="Proteomes" id="UP001223886">
    <property type="component" value="Unassembled WGS sequence"/>
</dbReference>
<evidence type="ECO:0000313" key="3">
    <source>
        <dbReference type="EMBL" id="MDP9751648.1"/>
    </source>
</evidence>
<feature type="transmembrane region" description="Helical" evidence="1">
    <location>
        <begin position="348"/>
        <end position="368"/>
    </location>
</feature>
<keyword evidence="1" id="KW-0812">Transmembrane</keyword>
<organism evidence="3 4">
    <name type="scientific">Thermoanaerobacter pentosaceus</name>
    <dbReference type="NCBI Taxonomy" id="694059"/>
    <lineage>
        <taxon>Bacteria</taxon>
        <taxon>Bacillati</taxon>
        <taxon>Bacillota</taxon>
        <taxon>Clostridia</taxon>
        <taxon>Thermoanaerobacterales</taxon>
        <taxon>Thermoanaerobacteraceae</taxon>
        <taxon>Thermoanaerobacter</taxon>
    </lineage>
</organism>
<dbReference type="RefSeq" id="WP_307681464.1">
    <property type="nucleotide sequence ID" value="NZ_JAURUP010000028.1"/>
</dbReference>
<keyword evidence="3" id="KW-0548">Nucleotidyltransferase</keyword>
<proteinExistence type="predicted"/>
<accession>A0ABT9M690</accession>
<dbReference type="InterPro" id="IPR000594">
    <property type="entry name" value="ThiF_NAD_FAD-bd"/>
</dbReference>
<keyword evidence="3" id="KW-0808">Transferase</keyword>
<evidence type="ECO:0000259" key="2">
    <source>
        <dbReference type="Pfam" id="PF00899"/>
    </source>
</evidence>
<feature type="transmembrane region" description="Helical" evidence="1">
    <location>
        <begin position="442"/>
        <end position="468"/>
    </location>
</feature>
<name>A0ABT9M690_9THEO</name>
<dbReference type="EMBL" id="JAURUP010000028">
    <property type="protein sequence ID" value="MDP9751648.1"/>
    <property type="molecule type" value="Genomic_DNA"/>
</dbReference>
<dbReference type="GO" id="GO:0016779">
    <property type="term" value="F:nucleotidyltransferase activity"/>
    <property type="evidence" value="ECO:0007669"/>
    <property type="project" value="UniProtKB-KW"/>
</dbReference>
<reference evidence="3 4" key="1">
    <citation type="submission" date="2023-07" db="EMBL/GenBank/DDBJ databases">
        <title>Genomic Encyclopedia of Type Strains, Phase IV (KMG-IV): sequencing the most valuable type-strain genomes for metagenomic binning, comparative biology and taxonomic classification.</title>
        <authorList>
            <person name="Goeker M."/>
        </authorList>
    </citation>
    <scope>NUCLEOTIDE SEQUENCE [LARGE SCALE GENOMIC DNA]</scope>
    <source>
        <strain evidence="3 4">DSM 25963</strain>
    </source>
</reference>
<dbReference type="PANTHER" id="PTHR10953">
    <property type="entry name" value="UBIQUITIN-ACTIVATING ENZYME E1"/>
    <property type="match status" value="1"/>
</dbReference>
<comment type="caution">
    <text evidence="3">The sequence shown here is derived from an EMBL/GenBank/DDBJ whole genome shotgun (WGS) entry which is preliminary data.</text>
</comment>
<evidence type="ECO:0000313" key="4">
    <source>
        <dbReference type="Proteomes" id="UP001223886"/>
    </source>
</evidence>
<gene>
    <name evidence="3" type="ORF">J2S24_002162</name>
</gene>
<dbReference type="InterPro" id="IPR035985">
    <property type="entry name" value="Ubiquitin-activating_enz"/>
</dbReference>
<feature type="domain" description="THIF-type NAD/FAD binding fold" evidence="2">
    <location>
        <begin position="90"/>
        <end position="328"/>
    </location>
</feature>
<dbReference type="Gene3D" id="3.40.50.720">
    <property type="entry name" value="NAD(P)-binding Rossmann-like Domain"/>
    <property type="match status" value="1"/>
</dbReference>
<keyword evidence="1" id="KW-1133">Transmembrane helix</keyword>
<feature type="transmembrane region" description="Helical" evidence="1">
    <location>
        <begin position="374"/>
        <end position="393"/>
    </location>
</feature>
<dbReference type="Pfam" id="PF00899">
    <property type="entry name" value="ThiF"/>
    <property type="match status" value="1"/>
</dbReference>
<evidence type="ECO:0000256" key="1">
    <source>
        <dbReference type="SAM" id="Phobius"/>
    </source>
</evidence>
<sequence>MNNPEELGYFLNPYILIYEVDDDFVLNSLDENKLILKKNEKNKELINFLTTTDSFKISDLKRYISNYEIQKMLDFKIILSGNRPKILGKYARQEGFFSLISNDFSNYTDKLNKANILILGAGAIGTHVLWNFVAMGIKKITVVDFDVVEESNLNRQLFYCYEDIGKYKVEVLAEKIKKLDPQIELIIYKEKISSVQDIEKYVVNKTLVIKSFDTPENATEWVNEVCVKYKVPYISGGFLEYKGIIGPIYIPGKTICAACLGFRNIKIKKGIGPSFAPLTTIVSSRIAMFAFKIIVSEYLDELINKVFIYDMKKESWQVITVNSQSKCRICGYDPTLERESISKKYVNIVNILRIIVSLTSILNVMMYIKFNWRFVSIFSLIMFIGSLFVIRFIFKDSDSKIQKELFNISCIYSISALWGYVFENININLNLNLNYFFAFLQTVSIFIVQLCISITILFIFLHMLMAIIKNIKILENREMQK</sequence>
<dbReference type="PANTHER" id="PTHR10953:SF102">
    <property type="entry name" value="ADENYLYLTRANSFERASE AND SULFURTRANSFERASE MOCS3"/>
    <property type="match status" value="1"/>
</dbReference>